<dbReference type="PROSITE" id="PS51164">
    <property type="entry name" value="CBM1_2"/>
    <property type="match status" value="1"/>
</dbReference>
<feature type="signal peptide" evidence="9">
    <location>
        <begin position="1"/>
        <end position="19"/>
    </location>
</feature>
<keyword evidence="7" id="KW-0136">Cellulose degradation</keyword>
<evidence type="ECO:0000256" key="4">
    <source>
        <dbReference type="ARBA" id="ARBA00023008"/>
    </source>
</evidence>
<dbReference type="Gene3D" id="2.70.50.70">
    <property type="match status" value="1"/>
</dbReference>
<dbReference type="OrthoDB" id="4849160at2759"/>
<keyword evidence="3" id="KW-0560">Oxidoreductase</keyword>
<dbReference type="GO" id="GO:0030248">
    <property type="term" value="F:cellulose binding"/>
    <property type="evidence" value="ECO:0007669"/>
    <property type="project" value="UniProtKB-UniRule"/>
</dbReference>
<feature type="chain" id="PRO_5021217133" description="AA9 family lytic polysaccharide monooxygenase" evidence="9">
    <location>
        <begin position="20"/>
        <end position="313"/>
    </location>
</feature>
<dbReference type="AlphaFoldDB" id="A0A4Y7THP8"/>
<comment type="catalytic activity">
    <reaction evidence="7">
        <text>[(1-&gt;4)-beta-D-glucosyl]n+m + reduced acceptor + O2 = 4-dehydro-beta-D-glucosyl-[(1-&gt;4)-beta-D-glucosyl]n-1 + [(1-&gt;4)-beta-D-glucosyl]m + acceptor + H2O.</text>
        <dbReference type="EC" id="1.14.99.56"/>
    </reaction>
</comment>
<dbReference type="PANTHER" id="PTHR33353:SF19">
    <property type="entry name" value="GLYCOSYLHYDROLASE FAMILY 61-8 PROTEIN"/>
    <property type="match status" value="1"/>
</dbReference>
<accession>A0A4Y7THP8</accession>
<keyword evidence="1" id="KW-0479">Metal-binding</keyword>
<feature type="compositionally biased region" description="Low complexity" evidence="8">
    <location>
        <begin position="245"/>
        <end position="271"/>
    </location>
</feature>
<keyword evidence="7" id="KW-0624">Polysaccharide degradation</keyword>
<dbReference type="SUPFAM" id="SSF57180">
    <property type="entry name" value="Cellulose-binding domain"/>
    <property type="match status" value="1"/>
</dbReference>
<keyword evidence="6 7" id="KW-1015">Disulfide bond</keyword>
<feature type="domain" description="CBM1" evidence="10">
    <location>
        <begin position="278"/>
        <end position="313"/>
    </location>
</feature>
<dbReference type="InterPro" id="IPR005103">
    <property type="entry name" value="AA9_LPMO"/>
</dbReference>
<evidence type="ECO:0000256" key="6">
    <source>
        <dbReference type="ARBA" id="ARBA00023157"/>
    </source>
</evidence>
<organism evidence="11 12">
    <name type="scientific">Coprinellus micaceus</name>
    <name type="common">Glistening ink-cap mushroom</name>
    <name type="synonym">Coprinus micaceus</name>
    <dbReference type="NCBI Taxonomy" id="71717"/>
    <lineage>
        <taxon>Eukaryota</taxon>
        <taxon>Fungi</taxon>
        <taxon>Dikarya</taxon>
        <taxon>Basidiomycota</taxon>
        <taxon>Agaricomycotina</taxon>
        <taxon>Agaricomycetes</taxon>
        <taxon>Agaricomycetidae</taxon>
        <taxon>Agaricales</taxon>
        <taxon>Agaricineae</taxon>
        <taxon>Psathyrellaceae</taxon>
        <taxon>Coprinellus</taxon>
    </lineage>
</organism>
<feature type="region of interest" description="Disordered" evidence="8">
    <location>
        <begin position="240"/>
        <end position="276"/>
    </location>
</feature>
<comment type="domain">
    <text evidence="7">Has a modular structure: an endo-beta-1,4-glucanase catalytic module at the N-terminus, a linker rich in serines and threonines, and a C-terminal carbohydrate-binding module (CBM).</text>
</comment>
<keyword evidence="4" id="KW-0186">Copper</keyword>
<evidence type="ECO:0000256" key="8">
    <source>
        <dbReference type="SAM" id="MobiDB-lite"/>
    </source>
</evidence>
<keyword evidence="2 9" id="KW-0732">Signal</keyword>
<dbReference type="GO" id="GO:0008810">
    <property type="term" value="F:cellulase activity"/>
    <property type="evidence" value="ECO:0007669"/>
    <property type="project" value="UniProtKB-UniRule"/>
</dbReference>
<dbReference type="GO" id="GO:0005576">
    <property type="term" value="C:extracellular region"/>
    <property type="evidence" value="ECO:0007669"/>
    <property type="project" value="UniProtKB-SubCell"/>
</dbReference>
<dbReference type="Proteomes" id="UP000298030">
    <property type="component" value="Unassembled WGS sequence"/>
</dbReference>
<dbReference type="GO" id="GO:0030245">
    <property type="term" value="P:cellulose catabolic process"/>
    <property type="evidence" value="ECO:0007669"/>
    <property type="project" value="UniProtKB-UniRule"/>
</dbReference>
<dbReference type="CDD" id="cd21175">
    <property type="entry name" value="LPMO_AA9"/>
    <property type="match status" value="1"/>
</dbReference>
<dbReference type="InterPro" id="IPR000254">
    <property type="entry name" value="CBD"/>
</dbReference>
<dbReference type="SMART" id="SM00236">
    <property type="entry name" value="fCBD"/>
    <property type="match status" value="1"/>
</dbReference>
<dbReference type="EC" id="1.14.99.56" evidence="7"/>
<dbReference type="InterPro" id="IPR035971">
    <property type="entry name" value="CBD_sf"/>
</dbReference>
<evidence type="ECO:0000313" key="11">
    <source>
        <dbReference type="EMBL" id="TEB33448.1"/>
    </source>
</evidence>
<evidence type="ECO:0000256" key="5">
    <source>
        <dbReference type="ARBA" id="ARBA00023033"/>
    </source>
</evidence>
<name>A0A4Y7THP8_COPMI</name>
<sequence>MLAASIIALASLLVGQAAAHGGVTSYVIDGTNYPGWQAFNSASGQRSIGRPYSSYDPILTTSASTFSCNNNGQASGGQLSANVKPGSKITAKWGQWTHAEGPVIVYMAKCPGACSSANSGSLDWFKISERGLISGTLAKGSWGNGEIMSTLSYDITVPTLPDGEYMIRHELLALHQANTPQFYPECAQLTLSGGSGSLPSSQYTVKFPGGYSMTDPGVRVDIYSQQAPSITTYQVPGPAVWTGNGASQPQPQPSSPATQAPAPTTTVVTPAPSTPAGPTVPPYGQCGGVGYTGATQCASGTCTKINDYYSQCL</sequence>
<evidence type="ECO:0000313" key="12">
    <source>
        <dbReference type="Proteomes" id="UP000298030"/>
    </source>
</evidence>
<proteinExistence type="predicted"/>
<protein>
    <recommendedName>
        <fullName evidence="7">AA9 family lytic polysaccharide monooxygenase</fullName>
        <ecNumber evidence="7">1.14.99.56</ecNumber>
    </recommendedName>
    <alternativeName>
        <fullName evidence="7">Endo-beta-1,4-glucanase</fullName>
    </alternativeName>
    <alternativeName>
        <fullName evidence="7">Glycosyl hydrolase 61 family protein</fullName>
    </alternativeName>
</protein>
<evidence type="ECO:0000259" key="10">
    <source>
        <dbReference type="PROSITE" id="PS51164"/>
    </source>
</evidence>
<dbReference type="GO" id="GO:0046872">
    <property type="term" value="F:metal ion binding"/>
    <property type="evidence" value="ECO:0007669"/>
    <property type="project" value="UniProtKB-KW"/>
</dbReference>
<reference evidence="11 12" key="1">
    <citation type="journal article" date="2019" name="Nat. Ecol. Evol.">
        <title>Megaphylogeny resolves global patterns of mushroom evolution.</title>
        <authorList>
            <person name="Varga T."/>
            <person name="Krizsan K."/>
            <person name="Foldi C."/>
            <person name="Dima B."/>
            <person name="Sanchez-Garcia M."/>
            <person name="Sanchez-Ramirez S."/>
            <person name="Szollosi G.J."/>
            <person name="Szarkandi J.G."/>
            <person name="Papp V."/>
            <person name="Albert L."/>
            <person name="Andreopoulos W."/>
            <person name="Angelini C."/>
            <person name="Antonin V."/>
            <person name="Barry K.W."/>
            <person name="Bougher N.L."/>
            <person name="Buchanan P."/>
            <person name="Buyck B."/>
            <person name="Bense V."/>
            <person name="Catcheside P."/>
            <person name="Chovatia M."/>
            <person name="Cooper J."/>
            <person name="Damon W."/>
            <person name="Desjardin D."/>
            <person name="Finy P."/>
            <person name="Geml J."/>
            <person name="Haridas S."/>
            <person name="Hughes K."/>
            <person name="Justo A."/>
            <person name="Karasinski D."/>
            <person name="Kautmanova I."/>
            <person name="Kiss B."/>
            <person name="Kocsube S."/>
            <person name="Kotiranta H."/>
            <person name="LaButti K.M."/>
            <person name="Lechner B.E."/>
            <person name="Liimatainen K."/>
            <person name="Lipzen A."/>
            <person name="Lukacs Z."/>
            <person name="Mihaltcheva S."/>
            <person name="Morgado L.N."/>
            <person name="Niskanen T."/>
            <person name="Noordeloos M.E."/>
            <person name="Ohm R.A."/>
            <person name="Ortiz-Santana B."/>
            <person name="Ovrebo C."/>
            <person name="Racz N."/>
            <person name="Riley R."/>
            <person name="Savchenko A."/>
            <person name="Shiryaev A."/>
            <person name="Soop K."/>
            <person name="Spirin V."/>
            <person name="Szebenyi C."/>
            <person name="Tomsovsky M."/>
            <person name="Tulloss R.E."/>
            <person name="Uehling J."/>
            <person name="Grigoriev I.V."/>
            <person name="Vagvolgyi C."/>
            <person name="Papp T."/>
            <person name="Martin F.M."/>
            <person name="Miettinen O."/>
            <person name="Hibbett D.S."/>
            <person name="Nagy L.G."/>
        </authorList>
    </citation>
    <scope>NUCLEOTIDE SEQUENCE [LARGE SCALE GENOMIC DNA]</scope>
    <source>
        <strain evidence="11 12">FP101781</strain>
    </source>
</reference>
<evidence type="ECO:0000256" key="3">
    <source>
        <dbReference type="ARBA" id="ARBA00023002"/>
    </source>
</evidence>
<dbReference type="PANTHER" id="PTHR33353">
    <property type="entry name" value="PUTATIVE (AFU_ORTHOLOGUE AFUA_1G12560)-RELATED"/>
    <property type="match status" value="1"/>
</dbReference>
<evidence type="ECO:0000256" key="7">
    <source>
        <dbReference type="RuleBase" id="RU368122"/>
    </source>
</evidence>
<gene>
    <name evidence="11" type="ORF">FA13DRAFT_153942</name>
</gene>
<dbReference type="InterPro" id="IPR049892">
    <property type="entry name" value="AA9"/>
</dbReference>
<dbReference type="PROSITE" id="PS00562">
    <property type="entry name" value="CBM1_1"/>
    <property type="match status" value="1"/>
</dbReference>
<dbReference type="Pfam" id="PF00734">
    <property type="entry name" value="CBM_1"/>
    <property type="match status" value="1"/>
</dbReference>
<keyword evidence="12" id="KW-1185">Reference proteome</keyword>
<keyword evidence="7" id="KW-0119">Carbohydrate metabolism</keyword>
<comment type="subcellular location">
    <subcellularLocation>
        <location evidence="7">Secreted</location>
    </subcellularLocation>
</comment>
<keyword evidence="5" id="KW-0503">Monooxygenase</keyword>
<comment type="function">
    <text evidence="7">Lytic polysaccharide monooxygenase (LMPO) that depolymerizes crystalline and amorphous polysaccharides via the oxidation of scissile alpha- or beta-(1-4)-glycosidic bonds, yielding C1 and/or C4 oxidation products. Catalysis by LPMOs requires the reduction of the active-site copper from Cu(II) to Cu(I) by a reducing agent and H(2)O(2) or O(2) as a cosubstrate.</text>
</comment>
<keyword evidence="7" id="KW-0964">Secreted</keyword>
<dbReference type="Pfam" id="PF03443">
    <property type="entry name" value="AA9"/>
    <property type="match status" value="1"/>
</dbReference>
<evidence type="ECO:0000256" key="1">
    <source>
        <dbReference type="ARBA" id="ARBA00022723"/>
    </source>
</evidence>
<comment type="caution">
    <text evidence="11">The sequence shown here is derived from an EMBL/GenBank/DDBJ whole genome shotgun (WGS) entry which is preliminary data.</text>
</comment>
<evidence type="ECO:0000256" key="2">
    <source>
        <dbReference type="ARBA" id="ARBA00022729"/>
    </source>
</evidence>
<dbReference type="EMBL" id="QPFP01000012">
    <property type="protein sequence ID" value="TEB33448.1"/>
    <property type="molecule type" value="Genomic_DNA"/>
</dbReference>
<dbReference type="GO" id="GO:0004497">
    <property type="term" value="F:monooxygenase activity"/>
    <property type="evidence" value="ECO:0007669"/>
    <property type="project" value="UniProtKB-KW"/>
</dbReference>
<evidence type="ECO:0000256" key="9">
    <source>
        <dbReference type="SAM" id="SignalP"/>
    </source>
</evidence>
<dbReference type="STRING" id="71717.A0A4Y7THP8"/>